<dbReference type="Gene3D" id="3.10.350.10">
    <property type="entry name" value="LysM domain"/>
    <property type="match status" value="2"/>
</dbReference>
<evidence type="ECO:0000313" key="4">
    <source>
        <dbReference type="Proteomes" id="UP000194841"/>
    </source>
</evidence>
<keyword evidence="4" id="KW-1185">Reference proteome</keyword>
<dbReference type="PANTHER" id="PTHR33734:SF22">
    <property type="entry name" value="MEMBRANE-BOUND LYTIC MUREIN TRANSGLYCOSYLASE D"/>
    <property type="match status" value="1"/>
</dbReference>
<dbReference type="OrthoDB" id="9815002at2"/>
<feature type="chain" id="PRO_5012376741" description="LysM domain-containing protein" evidence="1">
    <location>
        <begin position="25"/>
        <end position="509"/>
    </location>
</feature>
<dbReference type="InterPro" id="IPR023346">
    <property type="entry name" value="Lysozyme-like_dom_sf"/>
</dbReference>
<gene>
    <name evidence="3" type="ORF">B1199_10620</name>
</gene>
<dbReference type="CDD" id="cd00118">
    <property type="entry name" value="LysM"/>
    <property type="match status" value="2"/>
</dbReference>
<dbReference type="InterPro" id="IPR036779">
    <property type="entry name" value="LysM_dom_sf"/>
</dbReference>
<organism evidence="3 4">
    <name type="scientific">Pseudoalteromonas ulvae</name>
    <dbReference type="NCBI Taxonomy" id="107327"/>
    <lineage>
        <taxon>Bacteria</taxon>
        <taxon>Pseudomonadati</taxon>
        <taxon>Pseudomonadota</taxon>
        <taxon>Gammaproteobacteria</taxon>
        <taxon>Alteromonadales</taxon>
        <taxon>Pseudoalteromonadaceae</taxon>
        <taxon>Pseudoalteromonas</taxon>
    </lineage>
</organism>
<proteinExistence type="predicted"/>
<dbReference type="SMART" id="SM00257">
    <property type="entry name" value="LysM"/>
    <property type="match status" value="2"/>
</dbReference>
<dbReference type="Pfam" id="PF01476">
    <property type="entry name" value="LysM"/>
    <property type="match status" value="2"/>
</dbReference>
<dbReference type="Pfam" id="PF01464">
    <property type="entry name" value="SLT"/>
    <property type="match status" value="1"/>
</dbReference>
<dbReference type="Gene3D" id="1.10.530.10">
    <property type="match status" value="1"/>
</dbReference>
<feature type="signal peptide" evidence="1">
    <location>
        <begin position="1"/>
        <end position="24"/>
    </location>
</feature>
<dbReference type="Proteomes" id="UP000194841">
    <property type="component" value="Unassembled WGS sequence"/>
</dbReference>
<evidence type="ECO:0000259" key="2">
    <source>
        <dbReference type="PROSITE" id="PS51782"/>
    </source>
</evidence>
<evidence type="ECO:0000313" key="3">
    <source>
        <dbReference type="EMBL" id="OUL57518.1"/>
    </source>
</evidence>
<dbReference type="InterPro" id="IPR008258">
    <property type="entry name" value="Transglycosylase_SLT_dom_1"/>
</dbReference>
<dbReference type="SUPFAM" id="SSF53955">
    <property type="entry name" value="Lysozyme-like"/>
    <property type="match status" value="1"/>
</dbReference>
<dbReference type="RefSeq" id="WP_086744100.1">
    <property type="nucleotide sequence ID" value="NZ_MWPV01000003.1"/>
</dbReference>
<dbReference type="CDD" id="cd16894">
    <property type="entry name" value="MltD-like"/>
    <property type="match status" value="1"/>
</dbReference>
<sequence length="509" mass="58089">MTQLLYMRNTLTLTLCFISLVACQSTKSSQDAAFVAAESILVPKKAIELEQPMTSAPQASLPASAPKPIKAVAPKIKTLQPYEVTNLWQRITMQFTLPVPNNSIIKKRINWYRQHPNYMDTISARAQPFFYHIVKEIERRKLPLELALLPIVESDFNTKAYSSEGAAGIWQLMPETAKHFKLNREPWYDGRLDTQLSTHAALDYLEYLYERFNHDWLLAIAAYNSGESRVLAAIKKNRKAKKSTDFWSLKLPKETTNYVPRLFALVEIAKKEGTKKWPVIANKANTVTVDIGQQFDMLIAAKLTKTDMKTLYQLNPAILGEKSAKHGPFTLQIPIEKARYFDQRYVHHSEILGLDHYQVQKKDSLYQLAKRFKTTVNQLKDLNQLNSDVIKIGQTLKLPALEPIPLTINYQISPFIMRSAPPEKIKVSVNYIVKPGDTLWKISRLYHVSHRELAEWNQLNSQAALKLGKKLTIWLEQTPSVPIEDSPSQNSLLTNPTLLLQKVTSINPI</sequence>
<dbReference type="EMBL" id="MWPV01000003">
    <property type="protein sequence ID" value="OUL57518.1"/>
    <property type="molecule type" value="Genomic_DNA"/>
</dbReference>
<name>A0A244CPL7_PSEDV</name>
<dbReference type="PROSITE" id="PS51782">
    <property type="entry name" value="LYSM"/>
    <property type="match status" value="2"/>
</dbReference>
<comment type="caution">
    <text evidence="3">The sequence shown here is derived from an EMBL/GenBank/DDBJ whole genome shotgun (WGS) entry which is preliminary data.</text>
</comment>
<accession>A0A244CPL7</accession>
<feature type="domain" description="LysM" evidence="2">
    <location>
        <begin position="429"/>
        <end position="473"/>
    </location>
</feature>
<dbReference type="SUPFAM" id="SSF54106">
    <property type="entry name" value="LysM domain"/>
    <property type="match status" value="2"/>
</dbReference>
<protein>
    <recommendedName>
        <fullName evidence="2">LysM domain-containing protein</fullName>
    </recommendedName>
</protein>
<dbReference type="PANTHER" id="PTHR33734">
    <property type="entry name" value="LYSM DOMAIN-CONTAINING GPI-ANCHORED PROTEIN 2"/>
    <property type="match status" value="1"/>
</dbReference>
<feature type="domain" description="LysM" evidence="2">
    <location>
        <begin position="355"/>
        <end position="398"/>
    </location>
</feature>
<dbReference type="AlphaFoldDB" id="A0A244CPL7"/>
<dbReference type="InterPro" id="IPR018392">
    <property type="entry name" value="LysM"/>
</dbReference>
<keyword evidence="1" id="KW-0732">Signal</keyword>
<reference evidence="3 4" key="1">
    <citation type="submission" date="2017-02" db="EMBL/GenBank/DDBJ databases">
        <title>Pseudoalteromonas ulvae TC14 Genome.</title>
        <authorList>
            <person name="Molmeret M."/>
        </authorList>
    </citation>
    <scope>NUCLEOTIDE SEQUENCE [LARGE SCALE GENOMIC DNA]</scope>
    <source>
        <strain evidence="3">TC14</strain>
    </source>
</reference>
<evidence type="ECO:0000256" key="1">
    <source>
        <dbReference type="SAM" id="SignalP"/>
    </source>
</evidence>